<evidence type="ECO:0000256" key="3">
    <source>
        <dbReference type="ARBA" id="ARBA00015303"/>
    </source>
</evidence>
<evidence type="ECO:0000256" key="6">
    <source>
        <dbReference type="ARBA" id="ARBA00022976"/>
    </source>
</evidence>
<reference evidence="13 15" key="1">
    <citation type="journal article" date="2014" name="Nat. Genet.">
        <title>Genome and transcriptome of the porcine whipworm Trichuris suis.</title>
        <authorList>
            <person name="Jex A.R."/>
            <person name="Nejsum P."/>
            <person name="Schwarz E.M."/>
            <person name="Hu L."/>
            <person name="Young N.D."/>
            <person name="Hall R.S."/>
            <person name="Korhonen P.K."/>
            <person name="Liao S."/>
            <person name="Thamsborg S."/>
            <person name="Xia J."/>
            <person name="Xu P."/>
            <person name="Wang S."/>
            <person name="Scheerlinck J.P."/>
            <person name="Hofmann A."/>
            <person name="Sternberg P.W."/>
            <person name="Wang J."/>
            <person name="Gasser R.B."/>
        </authorList>
    </citation>
    <scope>NUCLEOTIDE SEQUENCE [LARGE SCALE GENOMIC DNA]</scope>
    <source>
        <strain evidence="14">DCEP-RM93F</strain>
        <strain evidence="13">DCEP-RM93M</strain>
    </source>
</reference>
<dbReference type="Pfam" id="PF05450">
    <property type="entry name" value="Nicastrin"/>
    <property type="match status" value="1"/>
</dbReference>
<dbReference type="GO" id="GO:0007219">
    <property type="term" value="P:Notch signaling pathway"/>
    <property type="evidence" value="ECO:0007669"/>
    <property type="project" value="UniProtKB-KW"/>
</dbReference>
<keyword evidence="6" id="KW-0914">Notch signaling pathway</keyword>
<accession>A0A085M1J9</accession>
<evidence type="ECO:0000256" key="2">
    <source>
        <dbReference type="ARBA" id="ARBA00007717"/>
    </source>
</evidence>
<dbReference type="PANTHER" id="PTHR21092">
    <property type="entry name" value="NICASTRIN"/>
    <property type="match status" value="1"/>
</dbReference>
<organism evidence="13 15">
    <name type="scientific">Trichuris suis</name>
    <name type="common">pig whipworm</name>
    <dbReference type="NCBI Taxonomy" id="68888"/>
    <lineage>
        <taxon>Eukaryota</taxon>
        <taxon>Metazoa</taxon>
        <taxon>Ecdysozoa</taxon>
        <taxon>Nematoda</taxon>
        <taxon>Enoplea</taxon>
        <taxon>Dorylaimia</taxon>
        <taxon>Trichinellida</taxon>
        <taxon>Trichuridae</taxon>
        <taxon>Trichuris</taxon>
    </lineage>
</organism>
<evidence type="ECO:0000256" key="7">
    <source>
        <dbReference type="ARBA" id="ARBA00022989"/>
    </source>
</evidence>
<evidence type="ECO:0000256" key="11">
    <source>
        <dbReference type="SAM" id="SignalP"/>
    </source>
</evidence>
<dbReference type="Proteomes" id="UP000030758">
    <property type="component" value="Unassembled WGS sequence"/>
</dbReference>
<feature type="signal peptide" evidence="11">
    <location>
        <begin position="1"/>
        <end position="20"/>
    </location>
</feature>
<evidence type="ECO:0000256" key="8">
    <source>
        <dbReference type="ARBA" id="ARBA00023136"/>
    </source>
</evidence>
<evidence type="ECO:0000256" key="10">
    <source>
        <dbReference type="SAM" id="Phobius"/>
    </source>
</evidence>
<name>A0A085M1J9_9BILA</name>
<dbReference type="Proteomes" id="UP000030764">
    <property type="component" value="Unassembled WGS sequence"/>
</dbReference>
<keyword evidence="7 10" id="KW-1133">Transmembrane helix</keyword>
<sequence length="714" mass="80714">MVNKVALWILLAIIGNLSCASRIRDKIYINFEDGYPCTRLLNSTHQVGCHSSKGGNVGIVFWARTHEDFTVVLNDTFNLAPYVIVAHARVFKDINSNLLEKLRHKLAGVIIYFEESGDSAEVPSYSEDDKCPSSTHDLYAKDSTYGQCHMAEWNKPGGGSRFLDWNVPVYLLVNQTEIQLITQECFVRHNEGYDGADKGYPLCAAELVTFNHAAGDAVRCLRRNEIPKFLTVGNLFCLPLEDYNVFFILPFRGRESEFQERSIFLLAARMDSLSLFNEYSPGTTSIGSVIVWLAIAEALGRSTTLINELSNKTNRHLMPVLFHGEAFDYIGSSRMVWDMQRNAFPSGDNDLNSSYVNLSHVGFFFELSHITSADSGQLYLHVDPSSYKNYSKTKDEIDQFRALLLSTFPSISDFKSDLPLPPSSLHSFLKVDRTIPGTVISDYQETFSSRFYNSFLDLPFSIRNPEFKETAVKLGNATLNVMFNWLNNGSSVEDVPTVDEEIVALLIGCFKTWPEWNCTIFERIMETLTDEEKAFFEKRLKEHSRERTYIHLRRSRPSMIRVFASYLAEYFVGTKNCSNETTSESCENPKDASCSYTTDLLAPSGQYAPGCCLCTLVMYSPAKSPAFDIEGHDIVTSNYSTWVESVFSITTMRLFLVTSSECQLAILLSGIAVFLFWLVIVWLIVKHLNTLFDTTPTTEERRARINYAVAAVES</sequence>
<dbReference type="GO" id="GO:0007220">
    <property type="term" value="P:Notch receptor processing"/>
    <property type="evidence" value="ECO:0007669"/>
    <property type="project" value="TreeGrafter"/>
</dbReference>
<comment type="similarity">
    <text evidence="2">Belongs to the nicastrin family.</text>
</comment>
<dbReference type="GO" id="GO:0005886">
    <property type="term" value="C:plasma membrane"/>
    <property type="evidence" value="ECO:0007669"/>
    <property type="project" value="TreeGrafter"/>
</dbReference>
<proteinExistence type="inferred from homology"/>
<dbReference type="Gene3D" id="3.40.630.10">
    <property type="entry name" value="Zn peptidases"/>
    <property type="match status" value="1"/>
</dbReference>
<feature type="domain" description="Nicastrin small lobe" evidence="12">
    <location>
        <begin position="36"/>
        <end position="213"/>
    </location>
</feature>
<keyword evidence="8 10" id="KW-0472">Membrane</keyword>
<dbReference type="GO" id="GO:0016485">
    <property type="term" value="P:protein processing"/>
    <property type="evidence" value="ECO:0007669"/>
    <property type="project" value="InterPro"/>
</dbReference>
<feature type="transmembrane region" description="Helical" evidence="10">
    <location>
        <begin position="664"/>
        <end position="685"/>
    </location>
</feature>
<evidence type="ECO:0000313" key="14">
    <source>
        <dbReference type="EMBL" id="KFD63064.1"/>
    </source>
</evidence>
<evidence type="ECO:0000256" key="9">
    <source>
        <dbReference type="ARBA" id="ARBA00023180"/>
    </source>
</evidence>
<evidence type="ECO:0000259" key="12">
    <source>
        <dbReference type="Pfam" id="PF18266"/>
    </source>
</evidence>
<dbReference type="EMBL" id="KL367581">
    <property type="protein sequence ID" value="KFD63064.1"/>
    <property type="molecule type" value="Genomic_DNA"/>
</dbReference>
<evidence type="ECO:0000313" key="13">
    <source>
        <dbReference type="EMBL" id="KFD51095.1"/>
    </source>
</evidence>
<dbReference type="PANTHER" id="PTHR21092:SF0">
    <property type="entry name" value="NICASTRIN"/>
    <property type="match status" value="1"/>
</dbReference>
<dbReference type="InterPro" id="IPR008710">
    <property type="entry name" value="Nicastrin"/>
</dbReference>
<evidence type="ECO:0000256" key="4">
    <source>
        <dbReference type="ARBA" id="ARBA00022692"/>
    </source>
</evidence>
<evidence type="ECO:0000313" key="15">
    <source>
        <dbReference type="Proteomes" id="UP000030764"/>
    </source>
</evidence>
<evidence type="ECO:0000256" key="1">
    <source>
        <dbReference type="ARBA" id="ARBA00004479"/>
    </source>
</evidence>
<keyword evidence="4 10" id="KW-0812">Transmembrane</keyword>
<protein>
    <recommendedName>
        <fullName evidence="3">Nicastrin</fullName>
    </recommendedName>
</protein>
<feature type="chain" id="PRO_5010405233" description="Nicastrin" evidence="11">
    <location>
        <begin position="21"/>
        <end position="714"/>
    </location>
</feature>
<dbReference type="InterPro" id="IPR041084">
    <property type="entry name" value="Ncstrn_small"/>
</dbReference>
<dbReference type="AlphaFoldDB" id="A0A085M1J9"/>
<keyword evidence="15" id="KW-1185">Reference proteome</keyword>
<keyword evidence="5 11" id="KW-0732">Signal</keyword>
<gene>
    <name evidence="13" type="ORF">M513_07995</name>
    <name evidence="14" type="ORF">M514_07995</name>
</gene>
<dbReference type="Pfam" id="PF18266">
    <property type="entry name" value="Ncstrn_small"/>
    <property type="match status" value="1"/>
</dbReference>
<keyword evidence="9" id="KW-0325">Glycoprotein</keyword>
<dbReference type="SUPFAM" id="SSF53187">
    <property type="entry name" value="Zn-dependent exopeptidases"/>
    <property type="match status" value="1"/>
</dbReference>
<dbReference type="EMBL" id="KL363243">
    <property type="protein sequence ID" value="KFD51095.1"/>
    <property type="molecule type" value="Genomic_DNA"/>
</dbReference>
<evidence type="ECO:0000256" key="5">
    <source>
        <dbReference type="ARBA" id="ARBA00022729"/>
    </source>
</evidence>
<comment type="subcellular location">
    <subcellularLocation>
        <location evidence="1">Membrane</location>
        <topology evidence="1">Single-pass type I membrane protein</topology>
    </subcellularLocation>
</comment>